<comment type="similarity">
    <text evidence="2">Belongs to the bacterial solute-binding protein 2 family.</text>
</comment>
<feature type="domain" description="Periplasmic binding protein" evidence="4">
    <location>
        <begin position="56"/>
        <end position="316"/>
    </location>
</feature>
<reference evidence="6" key="1">
    <citation type="journal article" date="2022" name="ISME J.">
        <title>Genetic and phylogenetic analysis of dissimilatory iodate-reducing bacteria identifies potential niches across the world's oceans.</title>
        <authorList>
            <person name="Reyes-Umana V."/>
            <person name="Henning Z."/>
            <person name="Lee K."/>
            <person name="Barnum T.P."/>
            <person name="Coates J.D."/>
        </authorList>
    </citation>
    <scope>NUCLEOTIDE SEQUENCE [LARGE SCALE GENOMIC DNA]</scope>
    <source>
        <strain evidence="6">IR12</strain>
    </source>
</reference>
<evidence type="ECO:0000256" key="1">
    <source>
        <dbReference type="ARBA" id="ARBA00004196"/>
    </source>
</evidence>
<organism evidence="5 6">
    <name type="scientific">Denitromonas iodatirespirans</name>
    <dbReference type="NCBI Taxonomy" id="2795389"/>
    <lineage>
        <taxon>Bacteria</taxon>
        <taxon>Pseudomonadati</taxon>
        <taxon>Pseudomonadota</taxon>
        <taxon>Betaproteobacteria</taxon>
        <taxon>Rhodocyclales</taxon>
        <taxon>Zoogloeaceae</taxon>
        <taxon>Denitromonas</taxon>
    </lineage>
</organism>
<dbReference type="Gene3D" id="3.40.50.2300">
    <property type="match status" value="2"/>
</dbReference>
<sequence>MFATVLLMSPPAVASPEPTAHPTLERMRETVMRASALSSRWEGPQTGPAAQAGKRIAVICEDLRNGGVLGVARGVEEAAQVVAWEVRLFVAHGTPRGRRQAIDAALAMDPDGVILIGSDARSLDARLAAFSRRNIPVVGWHVGATAGVRASEHVAINVSTDPLEVARITAMAAIVSSPEPLGVVIFTDPSFNIAMRKADAMAGLIRDCQGCTLLAVRPIPISSSAQTMAKETRELLARYGASWTHALAINDIYFDYATPELTKAGRDVQLFSAGDGSSGAFLRIQAGTFQRGTVAEPLNLQGWQLVDELNRLLSGEPISGYVPPFQLVTPENVDAGPQLFFDPDNGYRQAYRRIWQR</sequence>
<protein>
    <submittedName>
        <fullName evidence="5">Substrate-binding domain-containing protein</fullName>
    </submittedName>
</protein>
<dbReference type="InterPro" id="IPR025997">
    <property type="entry name" value="SBP_2_dom"/>
</dbReference>
<gene>
    <name evidence="5" type="ORF">I8J34_19130</name>
</gene>
<evidence type="ECO:0000256" key="2">
    <source>
        <dbReference type="ARBA" id="ARBA00007639"/>
    </source>
</evidence>
<dbReference type="AlphaFoldDB" id="A0A944DFI5"/>
<comment type="subcellular location">
    <subcellularLocation>
        <location evidence="1">Cell envelope</location>
    </subcellularLocation>
</comment>
<dbReference type="InterPro" id="IPR028082">
    <property type="entry name" value="Peripla_BP_I"/>
</dbReference>
<keyword evidence="6" id="KW-1185">Reference proteome</keyword>
<dbReference type="Proteomes" id="UP000694660">
    <property type="component" value="Unassembled WGS sequence"/>
</dbReference>
<dbReference type="GO" id="GO:0030246">
    <property type="term" value="F:carbohydrate binding"/>
    <property type="evidence" value="ECO:0007669"/>
    <property type="project" value="UniProtKB-ARBA"/>
</dbReference>
<proteinExistence type="inferred from homology"/>
<dbReference type="PANTHER" id="PTHR46847:SF1">
    <property type="entry name" value="D-ALLOSE-BINDING PERIPLASMIC PROTEIN-RELATED"/>
    <property type="match status" value="1"/>
</dbReference>
<dbReference type="Pfam" id="PF13407">
    <property type="entry name" value="Peripla_BP_4"/>
    <property type="match status" value="1"/>
</dbReference>
<keyword evidence="3" id="KW-0732">Signal</keyword>
<evidence type="ECO:0000256" key="3">
    <source>
        <dbReference type="ARBA" id="ARBA00022729"/>
    </source>
</evidence>
<dbReference type="SUPFAM" id="SSF53822">
    <property type="entry name" value="Periplasmic binding protein-like I"/>
    <property type="match status" value="1"/>
</dbReference>
<evidence type="ECO:0000259" key="4">
    <source>
        <dbReference type="Pfam" id="PF13407"/>
    </source>
</evidence>
<dbReference type="PANTHER" id="PTHR46847">
    <property type="entry name" value="D-ALLOSE-BINDING PERIPLASMIC PROTEIN-RELATED"/>
    <property type="match status" value="1"/>
</dbReference>
<name>A0A944DFI5_DENI1</name>
<dbReference type="EMBL" id="JAEKFT010000027">
    <property type="protein sequence ID" value="MBT0963302.1"/>
    <property type="molecule type" value="Genomic_DNA"/>
</dbReference>
<evidence type="ECO:0000313" key="5">
    <source>
        <dbReference type="EMBL" id="MBT0963302.1"/>
    </source>
</evidence>
<dbReference type="GO" id="GO:0030313">
    <property type="term" value="C:cell envelope"/>
    <property type="evidence" value="ECO:0007669"/>
    <property type="project" value="UniProtKB-SubCell"/>
</dbReference>
<evidence type="ECO:0000313" key="6">
    <source>
        <dbReference type="Proteomes" id="UP000694660"/>
    </source>
</evidence>
<accession>A0A944DFI5</accession>
<comment type="caution">
    <text evidence="5">The sequence shown here is derived from an EMBL/GenBank/DDBJ whole genome shotgun (WGS) entry which is preliminary data.</text>
</comment>